<organism evidence="2 3">
    <name type="scientific">Synaphobranchus kaupii</name>
    <name type="common">Kaup's arrowtooth eel</name>
    <dbReference type="NCBI Taxonomy" id="118154"/>
    <lineage>
        <taxon>Eukaryota</taxon>
        <taxon>Metazoa</taxon>
        <taxon>Chordata</taxon>
        <taxon>Craniata</taxon>
        <taxon>Vertebrata</taxon>
        <taxon>Euteleostomi</taxon>
        <taxon>Actinopterygii</taxon>
        <taxon>Neopterygii</taxon>
        <taxon>Teleostei</taxon>
        <taxon>Anguilliformes</taxon>
        <taxon>Synaphobranchidae</taxon>
        <taxon>Synaphobranchus</taxon>
    </lineage>
</organism>
<feature type="compositionally biased region" description="Basic and acidic residues" evidence="1">
    <location>
        <begin position="28"/>
        <end position="39"/>
    </location>
</feature>
<gene>
    <name evidence="2" type="ORF">SKAU_G00274570</name>
</gene>
<dbReference type="AlphaFoldDB" id="A0A9Q1INX1"/>
<evidence type="ECO:0000256" key="1">
    <source>
        <dbReference type="SAM" id="MobiDB-lite"/>
    </source>
</evidence>
<dbReference type="EMBL" id="JAINUF010000010">
    <property type="protein sequence ID" value="KAJ8348868.1"/>
    <property type="molecule type" value="Genomic_DNA"/>
</dbReference>
<evidence type="ECO:0000313" key="2">
    <source>
        <dbReference type="EMBL" id="KAJ8348868.1"/>
    </source>
</evidence>
<protein>
    <submittedName>
        <fullName evidence="2">Uncharacterized protein</fullName>
    </submittedName>
</protein>
<evidence type="ECO:0000313" key="3">
    <source>
        <dbReference type="Proteomes" id="UP001152622"/>
    </source>
</evidence>
<reference evidence="2" key="1">
    <citation type="journal article" date="2023" name="Science">
        <title>Genome structures resolve the early diversification of teleost fishes.</title>
        <authorList>
            <person name="Parey E."/>
            <person name="Louis A."/>
            <person name="Montfort J."/>
            <person name="Bouchez O."/>
            <person name="Roques C."/>
            <person name="Iampietro C."/>
            <person name="Lluch J."/>
            <person name="Castinel A."/>
            <person name="Donnadieu C."/>
            <person name="Desvignes T."/>
            <person name="Floi Bucao C."/>
            <person name="Jouanno E."/>
            <person name="Wen M."/>
            <person name="Mejri S."/>
            <person name="Dirks R."/>
            <person name="Jansen H."/>
            <person name="Henkel C."/>
            <person name="Chen W.J."/>
            <person name="Zahm M."/>
            <person name="Cabau C."/>
            <person name="Klopp C."/>
            <person name="Thompson A.W."/>
            <person name="Robinson-Rechavi M."/>
            <person name="Braasch I."/>
            <person name="Lecointre G."/>
            <person name="Bobe J."/>
            <person name="Postlethwait J.H."/>
            <person name="Berthelot C."/>
            <person name="Roest Crollius H."/>
            <person name="Guiguen Y."/>
        </authorList>
    </citation>
    <scope>NUCLEOTIDE SEQUENCE</scope>
    <source>
        <strain evidence="2">WJC10195</strain>
    </source>
</reference>
<dbReference type="Proteomes" id="UP001152622">
    <property type="component" value="Chromosome 10"/>
</dbReference>
<sequence length="138" mass="14883">MPCKMQGEGTVKPQPPAMVGHVGGAKMGPEKEKRQKEGVLGRIGPPSRSRWGVPVSPMTTIQSRFWPTPKCYAGPSIDPLQVQGGRDMVLQTPGEEVVDVQMSQTPAGVGRPLDLPDAKGLTADQQQQFRGLIRQWAG</sequence>
<name>A0A9Q1INX1_SYNKA</name>
<comment type="caution">
    <text evidence="2">The sequence shown here is derived from an EMBL/GenBank/DDBJ whole genome shotgun (WGS) entry which is preliminary data.</text>
</comment>
<feature type="region of interest" description="Disordered" evidence="1">
    <location>
        <begin position="1"/>
        <end position="55"/>
    </location>
</feature>
<proteinExistence type="predicted"/>
<keyword evidence="3" id="KW-1185">Reference proteome</keyword>
<accession>A0A9Q1INX1</accession>